<feature type="compositionally biased region" description="Polar residues" evidence="1">
    <location>
        <begin position="1"/>
        <end position="18"/>
    </location>
</feature>
<evidence type="ECO:0000313" key="3">
    <source>
        <dbReference type="Proteomes" id="UP000019335"/>
    </source>
</evidence>
<keyword evidence="3" id="KW-1185">Reference proteome</keyword>
<name>W7THP3_9STRA</name>
<reference evidence="2 3" key="1">
    <citation type="journal article" date="2014" name="Mol. Plant">
        <title>Chromosome Scale Genome Assembly and Transcriptome Profiling of Nannochloropsis gaditana in Nitrogen Depletion.</title>
        <authorList>
            <person name="Corteggiani Carpinelli E."/>
            <person name="Telatin A."/>
            <person name="Vitulo N."/>
            <person name="Forcato C."/>
            <person name="D'Angelo M."/>
            <person name="Schiavon R."/>
            <person name="Vezzi A."/>
            <person name="Giacometti G.M."/>
            <person name="Morosinotto T."/>
            <person name="Valle G."/>
        </authorList>
    </citation>
    <scope>NUCLEOTIDE SEQUENCE [LARGE SCALE GENOMIC DNA]</scope>
    <source>
        <strain evidence="2 3">B-31</strain>
    </source>
</reference>
<protein>
    <submittedName>
        <fullName evidence="2">Uncharacterized protein</fullName>
    </submittedName>
</protein>
<evidence type="ECO:0000313" key="2">
    <source>
        <dbReference type="EMBL" id="EWM20434.1"/>
    </source>
</evidence>
<sequence>MILRSSTMEGSVATSGTKSQRRHTLPSSSSIFPIRVLLASYFVLAALADDPLINMYMRGSGDRVPGNFPYALHFVPDIPAWSTGELWFAVLSDTGLHDLQRQCGQDRSHPR</sequence>
<feature type="region of interest" description="Disordered" evidence="1">
    <location>
        <begin position="1"/>
        <end position="25"/>
    </location>
</feature>
<dbReference type="EMBL" id="AZIL01003091">
    <property type="protein sequence ID" value="EWM20434.1"/>
    <property type="molecule type" value="Genomic_DNA"/>
</dbReference>
<evidence type="ECO:0000256" key="1">
    <source>
        <dbReference type="SAM" id="MobiDB-lite"/>
    </source>
</evidence>
<organism evidence="2 3">
    <name type="scientific">Nannochloropsis gaditana</name>
    <dbReference type="NCBI Taxonomy" id="72520"/>
    <lineage>
        <taxon>Eukaryota</taxon>
        <taxon>Sar</taxon>
        <taxon>Stramenopiles</taxon>
        <taxon>Ochrophyta</taxon>
        <taxon>Eustigmatophyceae</taxon>
        <taxon>Eustigmatales</taxon>
        <taxon>Monodopsidaceae</taxon>
        <taxon>Nannochloropsis</taxon>
    </lineage>
</organism>
<dbReference type="AlphaFoldDB" id="W7THP3"/>
<gene>
    <name evidence="2" type="ORF">Naga_101618g1</name>
</gene>
<proteinExistence type="predicted"/>
<accession>W7THP3</accession>
<dbReference type="Proteomes" id="UP000019335">
    <property type="component" value="Unassembled WGS sequence"/>
</dbReference>
<comment type="caution">
    <text evidence="2">The sequence shown here is derived from an EMBL/GenBank/DDBJ whole genome shotgun (WGS) entry which is preliminary data.</text>
</comment>